<evidence type="ECO:0000313" key="5">
    <source>
        <dbReference type="EMBL" id="CAK70940.1"/>
    </source>
</evidence>
<feature type="region of interest" description="Disordered" evidence="3">
    <location>
        <begin position="1"/>
        <end position="38"/>
    </location>
</feature>
<dbReference type="AlphaFoldDB" id="A0CJH3"/>
<gene>
    <name evidence="5" type="ORF">GSPATT00000651001</name>
</gene>
<dbReference type="OMA" id="CEYPLPD"/>
<dbReference type="GO" id="GO:0046872">
    <property type="term" value="F:metal ion binding"/>
    <property type="evidence" value="ECO:0007669"/>
    <property type="project" value="UniProtKB-KW"/>
</dbReference>
<dbReference type="InParanoid" id="A0CJH3"/>
<evidence type="ECO:0000256" key="3">
    <source>
        <dbReference type="SAM" id="MobiDB-lite"/>
    </source>
</evidence>
<protein>
    <recommendedName>
        <fullName evidence="7">Peptidase M16 middle/third domain-containing protein</fullName>
    </recommendedName>
</protein>
<dbReference type="Proteomes" id="UP000000600">
    <property type="component" value="Unassembled WGS sequence"/>
</dbReference>
<evidence type="ECO:0000313" key="6">
    <source>
        <dbReference type="Proteomes" id="UP000000600"/>
    </source>
</evidence>
<evidence type="ECO:0000256" key="2">
    <source>
        <dbReference type="SAM" id="Coils"/>
    </source>
</evidence>
<keyword evidence="1" id="KW-0479">Metal-binding</keyword>
<proteinExistence type="predicted"/>
<dbReference type="EMBL" id="CT868096">
    <property type="protein sequence ID" value="CAK70940.1"/>
    <property type="molecule type" value="Genomic_DNA"/>
</dbReference>
<dbReference type="GO" id="GO:0005739">
    <property type="term" value="C:mitochondrion"/>
    <property type="evidence" value="ECO:0000318"/>
    <property type="project" value="GO_Central"/>
</dbReference>
<keyword evidence="4" id="KW-1133">Transmembrane helix</keyword>
<dbReference type="PANTHER" id="PTHR43690">
    <property type="entry name" value="NARDILYSIN"/>
    <property type="match status" value="1"/>
</dbReference>
<dbReference type="GO" id="GO:0004222">
    <property type="term" value="F:metalloendopeptidase activity"/>
    <property type="evidence" value="ECO:0000318"/>
    <property type="project" value="GO_Central"/>
</dbReference>
<evidence type="ECO:0000256" key="1">
    <source>
        <dbReference type="ARBA" id="ARBA00022723"/>
    </source>
</evidence>
<name>A0CJH3_PARTE</name>
<dbReference type="KEGG" id="ptm:GSPATT00000651001"/>
<keyword evidence="6" id="KW-1185">Reference proteome</keyword>
<dbReference type="HOGENOM" id="CLU_283201_0_0_1"/>
<dbReference type="GO" id="GO:0043171">
    <property type="term" value="P:peptide catabolic process"/>
    <property type="evidence" value="ECO:0000318"/>
    <property type="project" value="GO_Central"/>
</dbReference>
<dbReference type="SUPFAM" id="SSF63411">
    <property type="entry name" value="LuxS/MPP-like metallohydrolase"/>
    <property type="match status" value="3"/>
</dbReference>
<dbReference type="InterPro" id="IPR011249">
    <property type="entry name" value="Metalloenz_LuxS/M16"/>
</dbReference>
<reference evidence="5 6" key="1">
    <citation type="journal article" date="2006" name="Nature">
        <title>Global trends of whole-genome duplications revealed by the ciliate Paramecium tetraurelia.</title>
        <authorList>
            <consortium name="Genoscope"/>
            <person name="Aury J.-M."/>
            <person name="Jaillon O."/>
            <person name="Duret L."/>
            <person name="Noel B."/>
            <person name="Jubin C."/>
            <person name="Porcel B.M."/>
            <person name="Segurens B."/>
            <person name="Daubin V."/>
            <person name="Anthouard V."/>
            <person name="Aiach N."/>
            <person name="Arnaiz O."/>
            <person name="Billaut A."/>
            <person name="Beisson J."/>
            <person name="Blanc I."/>
            <person name="Bouhouche K."/>
            <person name="Camara F."/>
            <person name="Duharcourt S."/>
            <person name="Guigo R."/>
            <person name="Gogendeau D."/>
            <person name="Katinka M."/>
            <person name="Keller A.-M."/>
            <person name="Kissmehl R."/>
            <person name="Klotz C."/>
            <person name="Koll F."/>
            <person name="Le Moue A."/>
            <person name="Lepere C."/>
            <person name="Malinsky S."/>
            <person name="Nowacki M."/>
            <person name="Nowak J.K."/>
            <person name="Plattner H."/>
            <person name="Poulain J."/>
            <person name="Ruiz F."/>
            <person name="Serrano V."/>
            <person name="Zagulski M."/>
            <person name="Dessen P."/>
            <person name="Betermier M."/>
            <person name="Weissenbach J."/>
            <person name="Scarpelli C."/>
            <person name="Schachter V."/>
            <person name="Sperling L."/>
            <person name="Meyer E."/>
            <person name="Cohen J."/>
            <person name="Wincker P."/>
        </authorList>
    </citation>
    <scope>NUCLEOTIDE SEQUENCE [LARGE SCALE GENOMIC DNA]</scope>
    <source>
        <strain evidence="5 6">Stock d4-2</strain>
    </source>
</reference>
<keyword evidence="4" id="KW-0812">Transmembrane</keyword>
<dbReference type="GO" id="GO:0005829">
    <property type="term" value="C:cytosol"/>
    <property type="evidence" value="ECO:0000318"/>
    <property type="project" value="GO_Central"/>
</dbReference>
<dbReference type="GeneID" id="5024122"/>
<feature type="coiled-coil region" evidence="2">
    <location>
        <begin position="152"/>
        <end position="186"/>
    </location>
</feature>
<sequence>MSEEEGERLLKDQGSMEKQGYANQKNGDQNKNKTFDDQSGPSKFDAIVILILVFMVGLSGFGLLKHYNGKLALLIDLVIIPSQPIDNDVRGDQLNIHQKDSGVQQVLNKINDGLQNVSDNKAPKEDELAIDSVLDSYISKIEQYTDVQTDWVDDDDQIIKKIEEQLEDQQNVVQDLEELIISQESEIQILKPVFSKNIYTYKELQNGIKVLFIQTTTEGIHLTITLNIGKQNDPQDKPGLTELLFRCLQTNFYIEIYNQYTTLTAQLSLFEEVNTKLQELYNILTKPQFIDIEKNAKDLFDDLLHDSKSGDLEYVSDFLSQQTELKELKILEVDQEQLYQQYIQHVSADTLSLIFKTQDEYESILDKLFQSDITKLKNLHKFQQPIFQNRHPIGRHVLKFKSDTEVLTILSLSDQFSCQRFLAYLLPKPFYGAMWQNHLLITLDIELGNILISINKLIQFLDYLKHADETQLQHLYSQMLATEELLFNTKYEENLVQIGYNLFSDPIYVLRGQESEPIFDRNQFNQYLSNLANNFVVLVGSENFQYNQTYESQKDDSIFILDAVINKIHQGFTYDLKPLVKLFELNNQYQFSLPSISPFLPENLAIISVCEPVYELQGFGFQQVDDISLTVKDGKFDGSREPKFETVEFVCEYPLPDFSVNCQEKEKSAQVQLTPFQIASNVWWKPSRLGAMVFTGLFIEKPESTLAQGKTMLKLLQKYYSELAKRLFQQEFLFGYELSFKETINGLNVQMLSYSEKQLEFQDKLFDLMSIDDEQLFYYVKDLLNKDIKRFHDQKLSLLTQQYYLPKIMLRPINTPQEILNVLDEVDYQKFLEFQGSLLSSKIEILHVGNILPNDSLFEDSQETYLTRTLNLKGQNLKYIVQRESNSDMTSSVLNYYQTGLKNIETTSKLYFYADFLQSYSNNYFKMGQQVLIKRKPLGCADGLQVYMQGVLPSEGNEEIEKFLNQANLHLSNLQDEDILEQKLYTINKLYNEIKFKTLQEESQFIWDKIVNKNYAFTEIQDVIRYLDDAFPQKLRECANLVMQGKMSVQVFAVDQSIENTEGIQSLEQLIDQDVYECFFTL</sequence>
<feature type="transmembrane region" description="Helical" evidence="4">
    <location>
        <begin position="46"/>
        <end position="64"/>
    </location>
</feature>
<dbReference type="Gene3D" id="3.30.830.10">
    <property type="entry name" value="Metalloenzyme, LuxS/M16 peptidase-like"/>
    <property type="match status" value="3"/>
</dbReference>
<organism evidence="5 6">
    <name type="scientific">Paramecium tetraurelia</name>
    <dbReference type="NCBI Taxonomy" id="5888"/>
    <lineage>
        <taxon>Eukaryota</taxon>
        <taxon>Sar</taxon>
        <taxon>Alveolata</taxon>
        <taxon>Ciliophora</taxon>
        <taxon>Intramacronucleata</taxon>
        <taxon>Oligohymenophorea</taxon>
        <taxon>Peniculida</taxon>
        <taxon>Parameciidae</taxon>
        <taxon>Paramecium</taxon>
    </lineage>
</organism>
<evidence type="ECO:0008006" key="7">
    <source>
        <dbReference type="Google" id="ProtNLM"/>
    </source>
</evidence>
<dbReference type="GO" id="GO:0051603">
    <property type="term" value="P:proteolysis involved in protein catabolic process"/>
    <property type="evidence" value="ECO:0000318"/>
    <property type="project" value="GO_Central"/>
</dbReference>
<dbReference type="PANTHER" id="PTHR43690:SF18">
    <property type="entry name" value="INSULIN-DEGRADING ENZYME-RELATED"/>
    <property type="match status" value="1"/>
</dbReference>
<evidence type="ECO:0000256" key="4">
    <source>
        <dbReference type="SAM" id="Phobius"/>
    </source>
</evidence>
<dbReference type="RefSeq" id="XP_001438337.1">
    <property type="nucleotide sequence ID" value="XM_001438300.1"/>
</dbReference>
<keyword evidence="2" id="KW-0175">Coiled coil</keyword>
<accession>A0CJH3</accession>
<keyword evidence="4" id="KW-0472">Membrane</keyword>
<dbReference type="OrthoDB" id="292715at2759"/>
<dbReference type="InterPro" id="IPR050626">
    <property type="entry name" value="Peptidase_M16"/>
</dbReference>